<evidence type="ECO:0000256" key="1">
    <source>
        <dbReference type="SAM" id="Phobius"/>
    </source>
</evidence>
<protein>
    <submittedName>
        <fullName evidence="2">DUF116 domain-containing protein</fullName>
    </submittedName>
</protein>
<comment type="caution">
    <text evidence="2">The sequence shown here is derived from an EMBL/GenBank/DDBJ whole genome shotgun (WGS) entry which is preliminary data.</text>
</comment>
<accession>A0A6I3SDC1</accession>
<keyword evidence="3" id="KW-1185">Reference proteome</keyword>
<reference evidence="2 3" key="1">
    <citation type="submission" date="2019-11" db="EMBL/GenBank/DDBJ databases">
        <title>Whole-genome sequence of a the green, strictly anaerobic photosynthetic bacterium Heliobacillus mobilis DSM 6151.</title>
        <authorList>
            <person name="Kyndt J.A."/>
            <person name="Meyer T.E."/>
        </authorList>
    </citation>
    <scope>NUCLEOTIDE SEQUENCE [LARGE SCALE GENOMIC DNA]</scope>
    <source>
        <strain evidence="2 3">DSM 6151</strain>
    </source>
</reference>
<gene>
    <name evidence="2" type="ORF">GJ688_01400</name>
</gene>
<name>A0A6I3SDC1_HELMO</name>
<keyword evidence="1" id="KW-0812">Transmembrane</keyword>
<dbReference type="Proteomes" id="UP000430670">
    <property type="component" value="Unassembled WGS sequence"/>
</dbReference>
<proteinExistence type="predicted"/>
<evidence type="ECO:0000313" key="3">
    <source>
        <dbReference type="Proteomes" id="UP000430670"/>
    </source>
</evidence>
<keyword evidence="1" id="KW-0472">Membrane</keyword>
<keyword evidence="1" id="KW-1133">Transmembrane helix</keyword>
<dbReference type="PANTHER" id="PTHR43801">
    <property type="entry name" value="NUCLEOTIDE-BINDING PROTEIN-RELATED"/>
    <property type="match status" value="1"/>
</dbReference>
<dbReference type="AlphaFoldDB" id="A0A6I3SDC1"/>
<feature type="transmembrane region" description="Helical" evidence="1">
    <location>
        <begin position="79"/>
        <end position="99"/>
    </location>
</feature>
<sequence length="277" mass="31321">MPIRKRLFIGLMIASLFALIGIASLGWYLVKYQNYPWSKVVIGILGLTFLILVGLIAFGIGGMVISIWQDRAIPSMYRWTRMAVNILFPLAQVIAHIFGIPVDRLRSSFIEVSNQLVRLRHIVVTPDKLMILGPHCLQKTTCPYKIFLDIKNCKRCGQCPIHDLRDLADKYQVNLTIVSGGTWARKAIMDSRPRAIIAVACERDLTSGIQDIEHIPVLGILNDRPEGPCCNTRVDLVRVEQSIRYFLYGERTHWIDDAIGSILDKSTLPKDQHVEVS</sequence>
<dbReference type="PANTHER" id="PTHR43801:SF1">
    <property type="entry name" value="POLYPRENYL SYNTHETASE"/>
    <property type="match status" value="1"/>
</dbReference>
<feature type="transmembrane region" description="Helical" evidence="1">
    <location>
        <begin position="7"/>
        <end position="30"/>
    </location>
</feature>
<organism evidence="2 3">
    <name type="scientific">Heliobacterium mobile</name>
    <name type="common">Heliobacillus mobilis</name>
    <dbReference type="NCBI Taxonomy" id="28064"/>
    <lineage>
        <taxon>Bacteria</taxon>
        <taxon>Bacillati</taxon>
        <taxon>Bacillota</taxon>
        <taxon>Clostridia</taxon>
        <taxon>Eubacteriales</taxon>
        <taxon>Heliobacteriaceae</taxon>
        <taxon>Heliobacterium</taxon>
    </lineage>
</organism>
<dbReference type="EMBL" id="WNKU01000001">
    <property type="protein sequence ID" value="MTV47635.1"/>
    <property type="molecule type" value="Genomic_DNA"/>
</dbReference>
<feature type="transmembrane region" description="Helical" evidence="1">
    <location>
        <begin position="42"/>
        <end position="67"/>
    </location>
</feature>
<dbReference type="OrthoDB" id="9787348at2"/>
<dbReference type="RefSeq" id="WP_155474729.1">
    <property type="nucleotide sequence ID" value="NZ_WNKU01000001.1"/>
</dbReference>
<evidence type="ECO:0000313" key="2">
    <source>
        <dbReference type="EMBL" id="MTV47635.1"/>
    </source>
</evidence>
<dbReference type="Pfam" id="PF01976">
    <property type="entry name" value="DUF116"/>
    <property type="match status" value="1"/>
</dbReference>
<dbReference type="InterPro" id="IPR002829">
    <property type="entry name" value="DUF116"/>
</dbReference>